<dbReference type="PaxDb" id="6945-B7QMW7"/>
<dbReference type="VEuPathDB" id="VectorBase:ISCP_030894"/>
<comment type="pathway">
    <text evidence="2">Protein modification; protein ubiquitination.</text>
</comment>
<keyword evidence="9" id="KW-0472">Membrane</keyword>
<dbReference type="EMBL" id="ABJB011044300">
    <property type="status" value="NOT_ANNOTATED_CDS"/>
    <property type="molecule type" value="Genomic_DNA"/>
</dbReference>
<keyword evidence="9" id="KW-1053">Target membrane</keyword>
<evidence type="ECO:0000256" key="11">
    <source>
        <dbReference type="PROSITE-ProRule" id="PRU00023"/>
    </source>
</evidence>
<dbReference type="GO" id="GO:1990756">
    <property type="term" value="F:ubiquitin-like ligase-substrate adaptor activity"/>
    <property type="evidence" value="ECO:0000318"/>
    <property type="project" value="GO_Central"/>
</dbReference>
<keyword evidence="7" id="KW-0528">Neurotoxin</keyword>
<dbReference type="InterPro" id="IPR011990">
    <property type="entry name" value="TPR-like_helical_dom_sf"/>
</dbReference>
<evidence type="ECO:0000313" key="13">
    <source>
        <dbReference type="EnsemblMetazoa" id="ISCW015165-PA"/>
    </source>
</evidence>
<dbReference type="Proteomes" id="UP000001555">
    <property type="component" value="Unassembled WGS sequence"/>
</dbReference>
<dbReference type="EMBL" id="DS973419">
    <property type="protein sequence ID" value="EEC20189.1"/>
    <property type="molecule type" value="Genomic_DNA"/>
</dbReference>
<dbReference type="PANTHER" id="PTHR24173">
    <property type="entry name" value="ANKYRIN REPEAT CONTAINING"/>
    <property type="match status" value="1"/>
</dbReference>
<dbReference type="GO" id="GO:0006887">
    <property type="term" value="P:exocytosis"/>
    <property type="evidence" value="ECO:0007669"/>
    <property type="project" value="UniProtKB-KW"/>
</dbReference>
<keyword evidence="3" id="KW-0268">Exocytosis</keyword>
<evidence type="ECO:0000313" key="14">
    <source>
        <dbReference type="Proteomes" id="UP000001555"/>
    </source>
</evidence>
<dbReference type="EMBL" id="ABJB010030491">
    <property type="status" value="NOT_ANNOTATED_CDS"/>
    <property type="molecule type" value="Genomic_DNA"/>
</dbReference>
<feature type="repeat" description="ANK" evidence="11">
    <location>
        <begin position="115"/>
        <end position="147"/>
    </location>
</feature>
<dbReference type="Gene3D" id="1.25.40.20">
    <property type="entry name" value="Ankyrin repeat-containing domain"/>
    <property type="match status" value="3"/>
</dbReference>
<dbReference type="OrthoDB" id="4429489at2759"/>
<dbReference type="Pfam" id="PF12796">
    <property type="entry name" value="Ank_2"/>
    <property type="match status" value="3"/>
</dbReference>
<dbReference type="AlphaFoldDB" id="B7QMW7"/>
<dbReference type="EnsemblMetazoa" id="ISCW015165-RA">
    <property type="protein sequence ID" value="ISCW015165-PA"/>
    <property type="gene ID" value="ISCW015165"/>
</dbReference>
<dbReference type="GO" id="GO:0000151">
    <property type="term" value="C:ubiquitin ligase complex"/>
    <property type="evidence" value="ECO:0000318"/>
    <property type="project" value="GO_Central"/>
</dbReference>
<dbReference type="EC" id="1.3.1.74" evidence="12"/>
<keyword evidence="7" id="KW-0638">Presynaptic neurotoxin</keyword>
<dbReference type="PANTHER" id="PTHR24173:SF85">
    <property type="entry name" value="PROTEIN FEM-1 HOMOLOG CG6966"/>
    <property type="match status" value="1"/>
</dbReference>
<dbReference type="InterPro" id="IPR002110">
    <property type="entry name" value="Ankyrin_rpt"/>
</dbReference>
<name>B7QMW7_IXOSC</name>
<dbReference type="EMBL" id="ABJB010447967">
    <property type="status" value="NOT_ANNOTATED_CDS"/>
    <property type="molecule type" value="Genomic_DNA"/>
</dbReference>
<dbReference type="Gene3D" id="1.25.40.10">
    <property type="entry name" value="Tetratricopeptide repeat domain"/>
    <property type="match status" value="1"/>
</dbReference>
<organism>
    <name type="scientific">Ixodes scapularis</name>
    <name type="common">Black-legged tick</name>
    <name type="synonym">Deer tick</name>
    <dbReference type="NCBI Taxonomy" id="6945"/>
    <lineage>
        <taxon>Eukaryota</taxon>
        <taxon>Metazoa</taxon>
        <taxon>Ecdysozoa</taxon>
        <taxon>Arthropoda</taxon>
        <taxon>Chelicerata</taxon>
        <taxon>Arachnida</taxon>
        <taxon>Acari</taxon>
        <taxon>Parasitiformes</taxon>
        <taxon>Ixodida</taxon>
        <taxon>Ixodoidea</taxon>
        <taxon>Ixodidae</taxon>
        <taxon>Ixodinae</taxon>
        <taxon>Ixodes</taxon>
    </lineage>
</organism>
<gene>
    <name evidence="12" type="ORF">IscW_ISCW015165</name>
</gene>
<dbReference type="GO" id="GO:0044231">
    <property type="term" value="C:host cell presynaptic membrane"/>
    <property type="evidence" value="ECO:0007669"/>
    <property type="project" value="UniProtKB-KW"/>
</dbReference>
<dbReference type="GO" id="GO:0032440">
    <property type="term" value="F:2-alkenal reductase [NAD(P)H] activity"/>
    <property type="evidence" value="ECO:0007669"/>
    <property type="project" value="UniProtKB-EC"/>
</dbReference>
<proteinExistence type="inferred from homology"/>
<evidence type="ECO:0000256" key="4">
    <source>
        <dbReference type="ARBA" id="ARBA00022537"/>
    </source>
</evidence>
<evidence type="ECO:0000313" key="12">
    <source>
        <dbReference type="EMBL" id="EEC20189.1"/>
    </source>
</evidence>
<dbReference type="VEuPathDB" id="VectorBase:ISCI015165"/>
<keyword evidence="14" id="KW-1185">Reference proteome</keyword>
<dbReference type="EMBL" id="ABJB011037000">
    <property type="status" value="NOT_ANNOTATED_CDS"/>
    <property type="molecule type" value="Genomic_DNA"/>
</dbReference>
<evidence type="ECO:0000256" key="8">
    <source>
        <dbReference type="ARBA" id="ARBA00023043"/>
    </source>
</evidence>
<dbReference type="SUPFAM" id="SSF48403">
    <property type="entry name" value="Ankyrin repeat"/>
    <property type="match status" value="2"/>
</dbReference>
<reference evidence="13" key="2">
    <citation type="submission" date="2020-05" db="UniProtKB">
        <authorList>
            <consortium name="EnsemblMetazoa"/>
        </authorList>
    </citation>
    <scope>IDENTIFICATION</scope>
    <source>
        <strain evidence="13">wikel</strain>
    </source>
</reference>
<evidence type="ECO:0000256" key="10">
    <source>
        <dbReference type="ARBA" id="ARBA00038500"/>
    </source>
</evidence>
<feature type="repeat" description="ANK" evidence="11">
    <location>
        <begin position="181"/>
        <end position="213"/>
    </location>
</feature>
<dbReference type="EMBL" id="ABJB010408270">
    <property type="status" value="NOT_ANNOTATED_CDS"/>
    <property type="molecule type" value="Genomic_DNA"/>
</dbReference>
<dbReference type="STRING" id="6945.B7QMW7"/>
<feature type="repeat" description="ANK" evidence="11">
    <location>
        <begin position="82"/>
        <end position="114"/>
    </location>
</feature>
<keyword evidence="7" id="KW-0800">Toxin</keyword>
<evidence type="ECO:0000256" key="3">
    <source>
        <dbReference type="ARBA" id="ARBA00022483"/>
    </source>
</evidence>
<reference evidence="12 14" key="1">
    <citation type="submission" date="2008-03" db="EMBL/GenBank/DDBJ databases">
        <title>Annotation of Ixodes scapularis.</title>
        <authorList>
            <consortium name="Ixodes scapularis Genome Project Consortium"/>
            <person name="Caler E."/>
            <person name="Hannick L.I."/>
            <person name="Bidwell S."/>
            <person name="Joardar V."/>
            <person name="Thiagarajan M."/>
            <person name="Amedeo P."/>
            <person name="Galinsky K.J."/>
            <person name="Schobel S."/>
            <person name="Inman J."/>
            <person name="Hostetler J."/>
            <person name="Miller J."/>
            <person name="Hammond M."/>
            <person name="Megy K."/>
            <person name="Lawson D."/>
            <person name="Kodira C."/>
            <person name="Sutton G."/>
            <person name="Meyer J."/>
            <person name="Hill C.A."/>
            <person name="Birren B."/>
            <person name="Nene V."/>
            <person name="Collins F."/>
            <person name="Alarcon-Chaidez F."/>
            <person name="Wikel S."/>
            <person name="Strausberg R."/>
        </authorList>
    </citation>
    <scope>NUCLEOTIDE SEQUENCE [LARGE SCALE GENOMIC DNA]</scope>
    <source>
        <strain evidence="14">Wikel</strain>
        <strain evidence="12">Wikel colony</strain>
    </source>
</reference>
<comment type="similarity">
    <text evidence="10">Belongs to the fem-1 family.</text>
</comment>
<keyword evidence="5" id="KW-0677">Repeat</keyword>
<evidence type="ECO:0000256" key="6">
    <source>
        <dbReference type="ARBA" id="ARBA00022786"/>
    </source>
</evidence>
<dbReference type="FunCoup" id="B7QMW7">
    <property type="interactions" value="100"/>
</dbReference>
<dbReference type="InParanoid" id="B7QMW7"/>
<dbReference type="HOGENOM" id="CLU_020042_1_0_1"/>
<evidence type="ECO:0000256" key="5">
    <source>
        <dbReference type="ARBA" id="ARBA00022737"/>
    </source>
</evidence>
<feature type="repeat" description="ANK" evidence="11">
    <location>
        <begin position="40"/>
        <end position="63"/>
    </location>
</feature>
<dbReference type="EMBL" id="ABJB011037386">
    <property type="status" value="NOT_ANNOTATED_CDS"/>
    <property type="molecule type" value="Genomic_DNA"/>
</dbReference>
<dbReference type="Pfam" id="PF13857">
    <property type="entry name" value="Ank_5"/>
    <property type="match status" value="1"/>
</dbReference>
<evidence type="ECO:0000256" key="1">
    <source>
        <dbReference type="ARBA" id="ARBA00004175"/>
    </source>
</evidence>
<keyword evidence="4" id="KW-1052">Target cell membrane</keyword>
<accession>B7QMW7</accession>
<dbReference type="PROSITE" id="PS50297">
    <property type="entry name" value="ANK_REP_REGION"/>
    <property type="match status" value="5"/>
</dbReference>
<feature type="repeat" description="ANK" evidence="11">
    <location>
        <begin position="540"/>
        <end position="574"/>
    </location>
</feature>
<dbReference type="SMART" id="SM00248">
    <property type="entry name" value="ANK"/>
    <property type="match status" value="9"/>
</dbReference>
<keyword evidence="8 11" id="KW-0040">ANK repeat</keyword>
<protein>
    <submittedName>
        <fullName evidence="12 13">Sex-determining protein Fem1, putative</fullName>
        <ecNumber evidence="12">1.3.1.74</ecNumber>
    </submittedName>
</protein>
<dbReference type="EMBL" id="ABJB010990222">
    <property type="status" value="NOT_ANNOTATED_CDS"/>
    <property type="molecule type" value="Genomic_DNA"/>
</dbReference>
<evidence type="ECO:0000256" key="2">
    <source>
        <dbReference type="ARBA" id="ARBA00004906"/>
    </source>
</evidence>
<keyword evidence="6" id="KW-0833">Ubl conjugation pathway</keyword>
<dbReference type="VEuPathDB" id="VectorBase:ISCW015165"/>
<dbReference type="GO" id="GO:0044218">
    <property type="term" value="C:other organism cell membrane"/>
    <property type="evidence" value="ECO:0007669"/>
    <property type="project" value="UniProtKB-KW"/>
</dbReference>
<sequence>MEFKNAVFNAAKDGKLKRLKVFLDHRPKEEVEMLVSATTNGATPLVMASRNGHLEVADYLLEKCHADIEQVGSVTFEGETIEGAPPLWCAAAAGHLGVVQGLVSRGARVNATTRTNSTPLRAACFDGHLDIVRFLVEQGADLEIANRHGHTCLMIACYKGHLDIAAYLVSRGAHVDRKSAKGNTALHDCAESGSLEILRLLLEHGAKAERDAYGLTPLLAAAVTGHASVVEFLAALPDCPRDQRVEARALELLGATYVDKRRDSPRALSLWRRALAERCTEPPLPKPRRAPAAAYGDAVEASSLADLEDLLCEPDHMRMQALLVRERVLGPAHPDTAYYIRYRGAVYADLGDFPRCVHLWLYALDMQQRCLEPFSPMTQSSLLSFAELFSFMMAEARPSRPSRRHLAPVEFADVLAVFERAVLELLSAGPQSPRPLQPQPPEGVHRTLVIALQLAALLCRLEPQDDEGERFRRAAYRLVRLDVRGANGDTCLHVACRRESTCLGRQTPALGTVCADSFPAPELVRLLLDVGADPNATDDDLSTPLHVAARSRPCARAAAAALLARGAHLDRADRFGRTALDYAPALVEGSPLRFAGLRCLCARAIVRQGVPFRGLVPRELESFVQCH</sequence>
<dbReference type="PROSITE" id="PS50088">
    <property type="entry name" value="ANK_REPEAT"/>
    <property type="match status" value="6"/>
</dbReference>
<evidence type="ECO:0000256" key="9">
    <source>
        <dbReference type="ARBA" id="ARBA00023298"/>
    </source>
</evidence>
<dbReference type="PRINTS" id="PR01415">
    <property type="entry name" value="ANKYRIN"/>
</dbReference>
<comment type="subcellular location">
    <subcellularLocation>
        <location evidence="1">Target cell membrane</location>
    </subcellularLocation>
</comment>
<dbReference type="InterPro" id="IPR036770">
    <property type="entry name" value="Ankyrin_rpt-contain_sf"/>
</dbReference>
<evidence type="ECO:0000256" key="7">
    <source>
        <dbReference type="ARBA" id="ARBA00023028"/>
    </source>
</evidence>
<keyword evidence="12" id="KW-0560">Oxidoreductase</keyword>
<dbReference type="GO" id="GO:0043161">
    <property type="term" value="P:proteasome-mediated ubiquitin-dependent protein catabolic process"/>
    <property type="evidence" value="ECO:0000318"/>
    <property type="project" value="GO_Central"/>
</dbReference>
<feature type="repeat" description="ANK" evidence="11">
    <location>
        <begin position="148"/>
        <end position="180"/>
    </location>
</feature>